<proteinExistence type="predicted"/>
<name>A0ABS2WRT7_9BACT</name>
<evidence type="ECO:0000313" key="1">
    <source>
        <dbReference type="EMBL" id="MBN2964379.1"/>
    </source>
</evidence>
<keyword evidence="2" id="KW-1185">Reference proteome</keyword>
<comment type="caution">
    <text evidence="1">The sequence shown here is derived from an EMBL/GenBank/DDBJ whole genome shotgun (WGS) entry which is preliminary data.</text>
</comment>
<sequence>MRKFLPTFHKIPNNATTIDLRNLAEQNLVEEEELGIFAQAQSVLNWHISHQHCACCGAKTHAVFVG</sequence>
<accession>A0ABS2WRT7</accession>
<evidence type="ECO:0000313" key="2">
    <source>
        <dbReference type="Proteomes" id="UP000703590"/>
    </source>
</evidence>
<dbReference type="RefSeq" id="WP_205458931.1">
    <property type="nucleotide sequence ID" value="NZ_JAFHKK010000011.1"/>
</dbReference>
<reference evidence="2" key="1">
    <citation type="submission" date="2021-02" db="EMBL/GenBank/DDBJ databases">
        <title>Sulfurospirillum tamanensis sp. nov.</title>
        <authorList>
            <person name="Merkel A.Y."/>
        </authorList>
    </citation>
    <scope>NUCLEOTIDE SEQUENCE [LARGE SCALE GENOMIC DNA]</scope>
    <source>
        <strain evidence="2">T05b</strain>
    </source>
</reference>
<organism evidence="1 2">
    <name type="scientific">Sulfurospirillum tamanense</name>
    <dbReference type="NCBI Taxonomy" id="2813362"/>
    <lineage>
        <taxon>Bacteria</taxon>
        <taxon>Pseudomonadati</taxon>
        <taxon>Campylobacterota</taxon>
        <taxon>Epsilonproteobacteria</taxon>
        <taxon>Campylobacterales</taxon>
        <taxon>Sulfurospirillaceae</taxon>
        <taxon>Sulfurospirillum</taxon>
    </lineage>
</organism>
<dbReference type="Proteomes" id="UP000703590">
    <property type="component" value="Unassembled WGS sequence"/>
</dbReference>
<dbReference type="EMBL" id="JAFHKK010000011">
    <property type="protein sequence ID" value="MBN2964379.1"/>
    <property type="molecule type" value="Genomic_DNA"/>
</dbReference>
<reference evidence="1 2" key="2">
    <citation type="submission" date="2021-02" db="EMBL/GenBank/DDBJ databases">
        <title>Sulfurospirillum tamanensis sp. nov.</title>
        <authorList>
            <person name="Frolova A."/>
            <person name="Merkel A."/>
            <person name="Slobodkin A."/>
        </authorList>
    </citation>
    <scope>NUCLEOTIDE SEQUENCE [LARGE SCALE GENOMIC DNA]</scope>
    <source>
        <strain evidence="1 2">T05b</strain>
    </source>
</reference>
<dbReference type="Gene3D" id="3.90.79.20">
    <property type="match status" value="1"/>
</dbReference>
<gene>
    <name evidence="1" type="ORF">JWV37_06275</name>
</gene>
<protein>
    <submittedName>
        <fullName evidence="1">Uncharacterized protein</fullName>
    </submittedName>
</protein>